<dbReference type="KEGG" id="pect:BN1012_Phect1606"/>
<dbReference type="PATRIC" id="fig|1458461.3.peg.1605"/>
<evidence type="ECO:0000313" key="4">
    <source>
        <dbReference type="Proteomes" id="UP000032160"/>
    </source>
</evidence>
<dbReference type="InterPro" id="IPR003509">
    <property type="entry name" value="UPF0102_YraN-like"/>
</dbReference>
<dbReference type="NCBIfam" id="NF009151">
    <property type="entry name" value="PRK12497.1-5"/>
    <property type="match status" value="1"/>
</dbReference>
<keyword evidence="4" id="KW-1185">Reference proteome</keyword>
<keyword evidence="3" id="KW-0540">Nuclease</keyword>
<proteinExistence type="inferred from homology"/>
<dbReference type="HAMAP" id="MF_00048">
    <property type="entry name" value="UPF0102"/>
    <property type="match status" value="1"/>
</dbReference>
<organism evidence="3 4">
    <name type="scientific">Candidatus Phaeomarinibacter ectocarpi</name>
    <dbReference type="NCBI Taxonomy" id="1458461"/>
    <lineage>
        <taxon>Bacteria</taxon>
        <taxon>Pseudomonadati</taxon>
        <taxon>Pseudomonadota</taxon>
        <taxon>Alphaproteobacteria</taxon>
        <taxon>Hyphomicrobiales</taxon>
        <taxon>Parvibaculaceae</taxon>
        <taxon>Candidatus Phaeomarinibacter</taxon>
    </lineage>
</organism>
<dbReference type="Proteomes" id="UP000032160">
    <property type="component" value="Chromosome I"/>
</dbReference>
<dbReference type="EMBL" id="HG966617">
    <property type="protein sequence ID" value="CDO59820.1"/>
    <property type="molecule type" value="Genomic_DNA"/>
</dbReference>
<keyword evidence="3" id="KW-0378">Hydrolase</keyword>
<comment type="similarity">
    <text evidence="1 2">Belongs to the UPF0102 family.</text>
</comment>
<sequence length="120" mass="13486">MSNKRQAAETRGRRAESLAAWLLRFKGYRIIAARLRTPLGEIDLVAKRGKLIVIVEVKARANVNEAMAAVSVRQQQRLAAAAGWLPSWKPELAECDIRFDVIAMAPGRWPQHIQNAWISN</sequence>
<evidence type="ECO:0000256" key="2">
    <source>
        <dbReference type="HAMAP-Rule" id="MF_00048"/>
    </source>
</evidence>
<dbReference type="InterPro" id="IPR011335">
    <property type="entry name" value="Restrct_endonuc-II-like"/>
</dbReference>
<dbReference type="AlphaFoldDB" id="X5MLV1"/>
<dbReference type="GO" id="GO:0004519">
    <property type="term" value="F:endonuclease activity"/>
    <property type="evidence" value="ECO:0007669"/>
    <property type="project" value="UniProtKB-KW"/>
</dbReference>
<dbReference type="PANTHER" id="PTHR34039">
    <property type="entry name" value="UPF0102 PROTEIN YRAN"/>
    <property type="match status" value="1"/>
</dbReference>
<keyword evidence="3" id="KW-0255">Endonuclease</keyword>
<dbReference type="PANTHER" id="PTHR34039:SF1">
    <property type="entry name" value="UPF0102 PROTEIN YRAN"/>
    <property type="match status" value="1"/>
</dbReference>
<reference evidence="3 4" key="1">
    <citation type="journal article" date="2014" name="Front. Genet.">
        <title>Genome and metabolic network of "Candidatus Phaeomarinobacter ectocarpi" Ec32, a new candidate genus of Alphaproteobacteria frequently associated with brown algae.</title>
        <authorList>
            <person name="Dittami S.M."/>
            <person name="Barbeyron T."/>
            <person name="Boyen C."/>
            <person name="Cambefort J."/>
            <person name="Collet G."/>
            <person name="Delage L."/>
            <person name="Gobet A."/>
            <person name="Groisillier A."/>
            <person name="Leblanc C."/>
            <person name="Michel G."/>
            <person name="Scornet D."/>
            <person name="Siegel A."/>
            <person name="Tapia J.E."/>
            <person name="Tonon T."/>
        </authorList>
    </citation>
    <scope>NUCLEOTIDE SEQUENCE [LARGE SCALE GENOMIC DNA]</scope>
    <source>
        <strain evidence="3 4">Ec32</strain>
    </source>
</reference>
<name>X5MLV1_9HYPH</name>
<protein>
    <recommendedName>
        <fullName evidence="2">UPF0102 protein BN1012_Phect1606</fullName>
    </recommendedName>
</protein>
<dbReference type="STRING" id="1458461.BN1012_Phect1606"/>
<dbReference type="RefSeq" id="WP_043950362.1">
    <property type="nucleotide sequence ID" value="NZ_HG966617.1"/>
</dbReference>
<dbReference type="HOGENOM" id="CLU_115353_0_2_5"/>
<dbReference type="InterPro" id="IPR011856">
    <property type="entry name" value="tRNA_endonuc-like_dom_sf"/>
</dbReference>
<accession>X5MLV1</accession>
<evidence type="ECO:0000313" key="3">
    <source>
        <dbReference type="EMBL" id="CDO59820.1"/>
    </source>
</evidence>
<dbReference type="OrthoDB" id="9812968at2"/>
<dbReference type="GO" id="GO:0003676">
    <property type="term" value="F:nucleic acid binding"/>
    <property type="evidence" value="ECO:0007669"/>
    <property type="project" value="InterPro"/>
</dbReference>
<dbReference type="NCBIfam" id="TIGR00252">
    <property type="entry name" value="YraN family protein"/>
    <property type="match status" value="1"/>
</dbReference>
<dbReference type="Pfam" id="PF02021">
    <property type="entry name" value="UPF0102"/>
    <property type="match status" value="1"/>
</dbReference>
<evidence type="ECO:0000256" key="1">
    <source>
        <dbReference type="ARBA" id="ARBA00006738"/>
    </source>
</evidence>
<dbReference type="Gene3D" id="3.40.1350.10">
    <property type="match status" value="1"/>
</dbReference>
<gene>
    <name evidence="3" type="ORF">BN1012_Phect1606</name>
</gene>
<dbReference type="SUPFAM" id="SSF52980">
    <property type="entry name" value="Restriction endonuclease-like"/>
    <property type="match status" value="1"/>
</dbReference>